<feature type="transmembrane region" description="Helical" evidence="5">
    <location>
        <begin position="99"/>
        <end position="115"/>
    </location>
</feature>
<sequence length="344" mass="37860">MMADPQIHKAKTLDMTTITIEQVPATHSLLARLMAAGFYGLASFFIVVVNKMILTSYKFPSYQSLALGQMVTGVVVLHSAKSLGAVTFPGPSVETFRKVWPLPLFFVGNLVFGLGGTKKLSLPMFTVLRRFSIFLTMLAEYFVLGVRATRYVQLTVFLMIFGAVVAAMSDLAFDLWGYSFIMLNNFCTAANGVYTKKKLESKDLGKYGLLYYNSLMMLMPALLLAVFNGELTKARMFESWGDPGFLAGFFMSCMMGFVLNYSIIMCTAYNSALTTTIVGVLKNLLVTYLGLFIGGDYIFSMTNFIGINISVCGSLMYTYITFRGKPSPSASSITTLSSSLNGKR</sequence>
<protein>
    <recommendedName>
        <fullName evidence="6">Sugar phosphate transporter domain-containing protein</fullName>
    </recommendedName>
</protein>
<feature type="transmembrane region" description="Helical" evidence="5">
    <location>
        <begin position="247"/>
        <end position="268"/>
    </location>
</feature>
<proteinExistence type="predicted"/>
<reference evidence="7 8" key="1">
    <citation type="submission" date="2024-02" db="EMBL/GenBank/DDBJ databases">
        <title>Chromosome-scale genome assembly of the rough periwinkle Littorina saxatilis.</title>
        <authorList>
            <person name="De Jode A."/>
            <person name="Faria R."/>
            <person name="Formenti G."/>
            <person name="Sims Y."/>
            <person name="Smith T.P."/>
            <person name="Tracey A."/>
            <person name="Wood J.M.D."/>
            <person name="Zagrodzka Z.B."/>
            <person name="Johannesson K."/>
            <person name="Butlin R.K."/>
            <person name="Leder E.H."/>
        </authorList>
    </citation>
    <scope>NUCLEOTIDE SEQUENCE [LARGE SCALE GENOMIC DNA]</scope>
    <source>
        <strain evidence="7">Snail1</strain>
        <tissue evidence="7">Muscle</tissue>
    </source>
</reference>
<name>A0AAN9B7L7_9CAEN</name>
<comment type="caution">
    <text evidence="7">The sequence shown here is derived from an EMBL/GenBank/DDBJ whole genome shotgun (WGS) entry which is preliminary data.</text>
</comment>
<evidence type="ECO:0000256" key="3">
    <source>
        <dbReference type="ARBA" id="ARBA00022989"/>
    </source>
</evidence>
<dbReference type="AlphaFoldDB" id="A0AAN9B7L7"/>
<feature type="domain" description="Sugar phosphate transporter" evidence="6">
    <location>
        <begin position="34"/>
        <end position="317"/>
    </location>
</feature>
<evidence type="ECO:0000259" key="6">
    <source>
        <dbReference type="Pfam" id="PF03151"/>
    </source>
</evidence>
<feature type="transmembrane region" description="Helical" evidence="5">
    <location>
        <begin position="305"/>
        <end position="322"/>
    </location>
</feature>
<evidence type="ECO:0000256" key="1">
    <source>
        <dbReference type="ARBA" id="ARBA00004141"/>
    </source>
</evidence>
<dbReference type="EMBL" id="JBAMIC010000011">
    <property type="protein sequence ID" value="KAK7100184.1"/>
    <property type="molecule type" value="Genomic_DNA"/>
</dbReference>
<dbReference type="PANTHER" id="PTHR11132">
    <property type="entry name" value="SOLUTE CARRIER FAMILY 35"/>
    <property type="match status" value="1"/>
</dbReference>
<comment type="subcellular location">
    <subcellularLocation>
        <location evidence="1">Membrane</location>
        <topology evidence="1">Multi-pass membrane protein</topology>
    </subcellularLocation>
</comment>
<feature type="transmembrane region" description="Helical" evidence="5">
    <location>
        <begin position="61"/>
        <end position="78"/>
    </location>
</feature>
<feature type="transmembrane region" description="Helical" evidence="5">
    <location>
        <begin position="175"/>
        <end position="195"/>
    </location>
</feature>
<keyword evidence="8" id="KW-1185">Reference proteome</keyword>
<dbReference type="Pfam" id="PF03151">
    <property type="entry name" value="TPT"/>
    <property type="match status" value="1"/>
</dbReference>
<organism evidence="7 8">
    <name type="scientific">Littorina saxatilis</name>
    <dbReference type="NCBI Taxonomy" id="31220"/>
    <lineage>
        <taxon>Eukaryota</taxon>
        <taxon>Metazoa</taxon>
        <taxon>Spiralia</taxon>
        <taxon>Lophotrochozoa</taxon>
        <taxon>Mollusca</taxon>
        <taxon>Gastropoda</taxon>
        <taxon>Caenogastropoda</taxon>
        <taxon>Littorinimorpha</taxon>
        <taxon>Littorinoidea</taxon>
        <taxon>Littorinidae</taxon>
        <taxon>Littorina</taxon>
    </lineage>
</organism>
<dbReference type="GO" id="GO:0016020">
    <property type="term" value="C:membrane"/>
    <property type="evidence" value="ECO:0007669"/>
    <property type="project" value="UniProtKB-SubCell"/>
</dbReference>
<dbReference type="InterPro" id="IPR050186">
    <property type="entry name" value="TPT_transporter"/>
</dbReference>
<feature type="transmembrane region" description="Helical" evidence="5">
    <location>
        <begin position="151"/>
        <end position="169"/>
    </location>
</feature>
<feature type="transmembrane region" description="Helical" evidence="5">
    <location>
        <begin position="127"/>
        <end position="144"/>
    </location>
</feature>
<gene>
    <name evidence="7" type="ORF">V1264_023174</name>
</gene>
<feature type="transmembrane region" description="Helical" evidence="5">
    <location>
        <begin position="29"/>
        <end position="49"/>
    </location>
</feature>
<dbReference type="InterPro" id="IPR004853">
    <property type="entry name" value="Sugar_P_trans_dom"/>
</dbReference>
<evidence type="ECO:0000313" key="7">
    <source>
        <dbReference type="EMBL" id="KAK7100184.1"/>
    </source>
</evidence>
<evidence type="ECO:0000313" key="8">
    <source>
        <dbReference type="Proteomes" id="UP001374579"/>
    </source>
</evidence>
<keyword evidence="3 5" id="KW-1133">Transmembrane helix</keyword>
<accession>A0AAN9B7L7</accession>
<keyword evidence="2 5" id="KW-0812">Transmembrane</keyword>
<keyword evidence="4 5" id="KW-0472">Membrane</keyword>
<feature type="transmembrane region" description="Helical" evidence="5">
    <location>
        <begin position="207"/>
        <end position="227"/>
    </location>
</feature>
<dbReference type="Proteomes" id="UP001374579">
    <property type="component" value="Unassembled WGS sequence"/>
</dbReference>
<evidence type="ECO:0000256" key="4">
    <source>
        <dbReference type="ARBA" id="ARBA00023136"/>
    </source>
</evidence>
<evidence type="ECO:0000256" key="2">
    <source>
        <dbReference type="ARBA" id="ARBA00022692"/>
    </source>
</evidence>
<feature type="transmembrane region" description="Helical" evidence="5">
    <location>
        <begin position="280"/>
        <end position="299"/>
    </location>
</feature>
<evidence type="ECO:0000256" key="5">
    <source>
        <dbReference type="SAM" id="Phobius"/>
    </source>
</evidence>